<sequence length="280" mass="31641">MQRKSGQFLGAMPYQGTMQAIGQHLASCLHSLSFHTAVTNDEVIHLDDDGHDESATGRHHDGMADVQYRRIIEIRDDGRMDERDESPEEEHHLNFDRFPTPNLDSSTDGDDETVHFPEVVFASDVYGNSDTDGDDVVIDSVYGDDELSINEDLAKNKVQFSVKSHLNKGDGTPRNPDSDDKPITLSNWTLKRRDRYTNRVALAGIYDGREWGTSYVAERLDARTVRVESGTIYQLDGYPSVAHMKGQEFEKSFVRKFSFGFPSDWQQLVNSQTLSNNNMS</sequence>
<evidence type="ECO:0000256" key="1">
    <source>
        <dbReference type="SAM" id="MobiDB-lite"/>
    </source>
</evidence>
<keyword evidence="4" id="KW-1185">Reference proteome</keyword>
<comment type="caution">
    <text evidence="3">The sequence shown here is derived from an EMBL/GenBank/DDBJ whole genome shotgun (WGS) entry which is preliminary data.</text>
</comment>
<gene>
    <name evidence="3" type="ORF">SeMB42_g06048</name>
</gene>
<dbReference type="VEuPathDB" id="FungiDB:SeMB42_g06048"/>
<feature type="domain" description="SANTA" evidence="2">
    <location>
        <begin position="183"/>
        <end position="267"/>
    </location>
</feature>
<evidence type="ECO:0000313" key="3">
    <source>
        <dbReference type="EMBL" id="TPX40322.1"/>
    </source>
</evidence>
<evidence type="ECO:0000259" key="2">
    <source>
        <dbReference type="Pfam" id="PF09133"/>
    </source>
</evidence>
<dbReference type="STRING" id="286115.A0A507CKH4"/>
<dbReference type="InterPro" id="IPR015216">
    <property type="entry name" value="SANTA"/>
</dbReference>
<reference evidence="3 4" key="1">
    <citation type="journal article" date="2019" name="Sci. Rep.">
        <title>Comparative genomics of chytrid fungi reveal insights into the obligate biotrophic and pathogenic lifestyle of Synchytrium endobioticum.</title>
        <authorList>
            <person name="van de Vossenberg B.T.L.H."/>
            <person name="Warris S."/>
            <person name="Nguyen H.D.T."/>
            <person name="van Gent-Pelzer M.P.E."/>
            <person name="Joly D.L."/>
            <person name="van de Geest H.C."/>
            <person name="Bonants P.J.M."/>
            <person name="Smith D.S."/>
            <person name="Levesque C.A."/>
            <person name="van der Lee T.A.J."/>
        </authorList>
    </citation>
    <scope>NUCLEOTIDE SEQUENCE [LARGE SCALE GENOMIC DNA]</scope>
    <source>
        <strain evidence="3 4">MB42</strain>
    </source>
</reference>
<feature type="region of interest" description="Disordered" evidence="1">
    <location>
        <begin position="78"/>
        <end position="109"/>
    </location>
</feature>
<name>A0A507CKH4_9FUNG</name>
<proteinExistence type="predicted"/>
<organism evidence="3 4">
    <name type="scientific">Synchytrium endobioticum</name>
    <dbReference type="NCBI Taxonomy" id="286115"/>
    <lineage>
        <taxon>Eukaryota</taxon>
        <taxon>Fungi</taxon>
        <taxon>Fungi incertae sedis</taxon>
        <taxon>Chytridiomycota</taxon>
        <taxon>Chytridiomycota incertae sedis</taxon>
        <taxon>Chytridiomycetes</taxon>
        <taxon>Synchytriales</taxon>
        <taxon>Synchytriaceae</taxon>
        <taxon>Synchytrium</taxon>
    </lineage>
</organism>
<dbReference type="EMBL" id="QEAN01000318">
    <property type="protein sequence ID" value="TPX40322.1"/>
    <property type="molecule type" value="Genomic_DNA"/>
</dbReference>
<evidence type="ECO:0000313" key="4">
    <source>
        <dbReference type="Proteomes" id="UP000317494"/>
    </source>
</evidence>
<dbReference type="AlphaFoldDB" id="A0A507CKH4"/>
<feature type="region of interest" description="Disordered" evidence="1">
    <location>
        <begin position="164"/>
        <end position="183"/>
    </location>
</feature>
<protein>
    <recommendedName>
        <fullName evidence="2">SANTA domain-containing protein</fullName>
    </recommendedName>
</protein>
<accession>A0A507CKH4</accession>
<dbReference type="Pfam" id="PF09133">
    <property type="entry name" value="SANTA"/>
    <property type="match status" value="1"/>
</dbReference>
<dbReference type="Proteomes" id="UP000317494">
    <property type="component" value="Unassembled WGS sequence"/>
</dbReference>